<dbReference type="Proteomes" id="UP000265520">
    <property type="component" value="Unassembled WGS sequence"/>
</dbReference>
<evidence type="ECO:0000313" key="1">
    <source>
        <dbReference type="EMBL" id="MCI80485.1"/>
    </source>
</evidence>
<proteinExistence type="predicted"/>
<name>A0A392V0I9_9FABA</name>
<organism evidence="1 2">
    <name type="scientific">Trifolium medium</name>
    <dbReference type="NCBI Taxonomy" id="97028"/>
    <lineage>
        <taxon>Eukaryota</taxon>
        <taxon>Viridiplantae</taxon>
        <taxon>Streptophyta</taxon>
        <taxon>Embryophyta</taxon>
        <taxon>Tracheophyta</taxon>
        <taxon>Spermatophyta</taxon>
        <taxon>Magnoliopsida</taxon>
        <taxon>eudicotyledons</taxon>
        <taxon>Gunneridae</taxon>
        <taxon>Pentapetalae</taxon>
        <taxon>rosids</taxon>
        <taxon>fabids</taxon>
        <taxon>Fabales</taxon>
        <taxon>Fabaceae</taxon>
        <taxon>Papilionoideae</taxon>
        <taxon>50 kb inversion clade</taxon>
        <taxon>NPAAA clade</taxon>
        <taxon>Hologalegina</taxon>
        <taxon>IRL clade</taxon>
        <taxon>Trifolieae</taxon>
        <taxon>Trifolium</taxon>
    </lineage>
</organism>
<protein>
    <submittedName>
        <fullName evidence="1">Uncharacterized protein</fullName>
    </submittedName>
</protein>
<dbReference type="AlphaFoldDB" id="A0A392V0I9"/>
<comment type="caution">
    <text evidence="1">The sequence shown here is derived from an EMBL/GenBank/DDBJ whole genome shotgun (WGS) entry which is preliminary data.</text>
</comment>
<dbReference type="EMBL" id="LXQA010996820">
    <property type="protein sequence ID" value="MCI80485.1"/>
    <property type="molecule type" value="Genomic_DNA"/>
</dbReference>
<accession>A0A392V0I9</accession>
<reference evidence="1 2" key="1">
    <citation type="journal article" date="2018" name="Front. Plant Sci.">
        <title>Red Clover (Trifolium pratense) and Zigzag Clover (T. medium) - A Picture of Genomic Similarities and Differences.</title>
        <authorList>
            <person name="Dluhosova J."/>
            <person name="Istvanek J."/>
            <person name="Nedelnik J."/>
            <person name="Repkova J."/>
        </authorList>
    </citation>
    <scope>NUCLEOTIDE SEQUENCE [LARGE SCALE GENOMIC DNA]</scope>
    <source>
        <strain evidence="2">cv. 10/8</strain>
        <tissue evidence="1">Leaf</tissue>
    </source>
</reference>
<sequence length="39" mass="4367">MLPNLSFGFVEEVADDNFHTAFACLKTQHLVSNLDQSLN</sequence>
<keyword evidence="2" id="KW-1185">Reference proteome</keyword>
<evidence type="ECO:0000313" key="2">
    <source>
        <dbReference type="Proteomes" id="UP000265520"/>
    </source>
</evidence>